<proteinExistence type="predicted"/>
<evidence type="ECO:0000313" key="1">
    <source>
        <dbReference type="EMBL" id="CAI2367179.1"/>
    </source>
</evidence>
<dbReference type="Proteomes" id="UP001295684">
    <property type="component" value="Unassembled WGS sequence"/>
</dbReference>
<name>A0AAD1X8M6_EUPCR</name>
<evidence type="ECO:0000313" key="2">
    <source>
        <dbReference type="Proteomes" id="UP001295684"/>
    </source>
</evidence>
<dbReference type="EMBL" id="CAMPGE010008274">
    <property type="protein sequence ID" value="CAI2367179.1"/>
    <property type="molecule type" value="Genomic_DNA"/>
</dbReference>
<dbReference type="AlphaFoldDB" id="A0AAD1X8M6"/>
<comment type="caution">
    <text evidence="1">The sequence shown here is derived from an EMBL/GenBank/DDBJ whole genome shotgun (WGS) entry which is preliminary data.</text>
</comment>
<keyword evidence="2" id="KW-1185">Reference proteome</keyword>
<gene>
    <name evidence="1" type="ORF">ECRASSUSDP1_LOCUS8457</name>
</gene>
<reference evidence="1" key="1">
    <citation type="submission" date="2023-07" db="EMBL/GenBank/DDBJ databases">
        <authorList>
            <consortium name="AG Swart"/>
            <person name="Singh M."/>
            <person name="Singh A."/>
            <person name="Seah K."/>
            <person name="Emmerich C."/>
        </authorList>
    </citation>
    <scope>NUCLEOTIDE SEQUENCE</scope>
    <source>
        <strain evidence="1">DP1</strain>
    </source>
</reference>
<protein>
    <submittedName>
        <fullName evidence="1">Uncharacterized protein</fullName>
    </submittedName>
</protein>
<organism evidence="1 2">
    <name type="scientific">Euplotes crassus</name>
    <dbReference type="NCBI Taxonomy" id="5936"/>
    <lineage>
        <taxon>Eukaryota</taxon>
        <taxon>Sar</taxon>
        <taxon>Alveolata</taxon>
        <taxon>Ciliophora</taxon>
        <taxon>Intramacronucleata</taxon>
        <taxon>Spirotrichea</taxon>
        <taxon>Hypotrichia</taxon>
        <taxon>Euplotida</taxon>
        <taxon>Euplotidae</taxon>
        <taxon>Moneuplotes</taxon>
    </lineage>
</organism>
<accession>A0AAD1X8M6</accession>
<sequence length="230" mass="26960">MGTRTKFCNKNELKTNLKASKAQIYKHSRNSKNKISAYIRNSPHKLNTDLKRDLHYTKANLKSNFYLSKGDDPKDQSKTILVPTIPLQIQAKITNLKTKPRSIPRVNLGIRKSANCLNKTFYHKFPKSSSLNMLKSTQFKKIQPLPIFTNKVISREKDLPRTRYPRKHFRSMSYSNEDPVRASQNSHYKAAWKTKRAEDDYGGFTDFHEYMKYIVKKENRKVHIPVKIKQ</sequence>